<proteinExistence type="predicted"/>
<dbReference type="OrthoDB" id="2941833at2"/>
<gene>
    <name evidence="1" type="ORF">EPH95_12530</name>
</gene>
<dbReference type="Proteomes" id="UP000319756">
    <property type="component" value="Chromosome"/>
</dbReference>
<sequence>MKFRFITILHYLKLDTIKKRGVKIYPGARISNGSQILSKTLETELMRTTLGDHSITEFINSVYFYIDGTFNHIHSKKDMDEIGNEHALLYLRHAQAFARKLWEIKDNNVYVRDGFFIFYHNHFNEGFTYKASLAEIFTCATGEKKNSLFTGSEISSAINNFEPPKIEDFEGERSESKWSSSKHLSKAFGSNRMVRAHYFIESARKSHVVSIKIVFYCHALECLFTVENSEVHPEIAERVSILLSSSKESKMKLFQLIKSAYSHRSRLLHGQYLKETESTLIEISNELDNVLRQLILYNHEIFS</sequence>
<accession>A0A514LKV6</accession>
<name>A0A514LKV6_9BACI</name>
<evidence type="ECO:0000313" key="2">
    <source>
        <dbReference type="Proteomes" id="UP000319756"/>
    </source>
</evidence>
<dbReference type="KEGG" id="sale:EPH95_12530"/>
<dbReference type="EMBL" id="CP035485">
    <property type="protein sequence ID" value="QDI91901.1"/>
    <property type="molecule type" value="Genomic_DNA"/>
</dbReference>
<keyword evidence="2" id="KW-1185">Reference proteome</keyword>
<evidence type="ECO:0000313" key="1">
    <source>
        <dbReference type="EMBL" id="QDI91901.1"/>
    </source>
</evidence>
<dbReference type="AlphaFoldDB" id="A0A514LKV6"/>
<protein>
    <submittedName>
        <fullName evidence="1">Uncharacterized protein</fullName>
    </submittedName>
</protein>
<reference evidence="2" key="1">
    <citation type="submission" date="2019-01" db="EMBL/GenBank/DDBJ databases">
        <title>Genomic analysis of Salicibibacter sp. NKC3-5.</title>
        <authorList>
            <person name="Oh Y.J."/>
        </authorList>
    </citation>
    <scope>NUCLEOTIDE SEQUENCE [LARGE SCALE GENOMIC DNA]</scope>
    <source>
        <strain evidence="2">NKC3-5</strain>
    </source>
</reference>
<dbReference type="RefSeq" id="WP_142090427.1">
    <property type="nucleotide sequence ID" value="NZ_CP035485.1"/>
</dbReference>
<organism evidence="1 2">
    <name type="scientific">Salicibibacter halophilus</name>
    <dbReference type="NCBI Taxonomy" id="2502791"/>
    <lineage>
        <taxon>Bacteria</taxon>
        <taxon>Bacillati</taxon>
        <taxon>Bacillota</taxon>
        <taxon>Bacilli</taxon>
        <taxon>Bacillales</taxon>
        <taxon>Bacillaceae</taxon>
        <taxon>Salicibibacter</taxon>
    </lineage>
</organism>